<proteinExistence type="predicted"/>
<dbReference type="AlphaFoldDB" id="A0A7J6NQQ9"/>
<protein>
    <submittedName>
        <fullName evidence="2">Uncharacterized protein</fullName>
    </submittedName>
</protein>
<sequence length="680" mass="72781">MERVELVLGELFRRRTNDRQPESTVFAHSVLHSSAFDNCKHMRTSTIVLSALVVAATAAQSSFRGLMESSSGKCSDDFCSVDRSEYPNMLPMGDVNVVAYSFDDAGRWYIAGTDSDGKSRLWRTSCDLSSYEVLAEHSITDMQANPDGSEVYAISEQRVIVISTLVYNSIRVIANDNMYLGYTGITFAPGDPDRLYVTANTWNGVLGFQRIPYGTGFETIGWVAGSQVKLPNNEFIKGLPYDSPQGLNSPTTIRYLAPYMYIRVDIGVTAWLPYSYQASSMYLNLGIPGTEGFTVTPDKYLYYRHGNDAVYRKPLDDPTAEGELYAGGCGCGMDDNQICTAGKGNLVNFQPTDGQIVMQDYNSQVDFRFLGWCQCPLVTTGLPVTTTATTTAPVETTTAPVETTTAPVETTTAPVETTTEPVETTTAPVETTTAPVETTTAPVETTTAPVETTTAPVETTTAPVETTTEPVETTTGNSLTCDAYCSSITAGSYCKYWSTPSTCYGNGMPCSCGATTTTGPVTATETTIAASTSSQVVTTTEPVETTTKPVETTTASVETTTEAAGTTTASNGSCAAGNAYCDSVWSGTYCKYWKSPSVCSETNLPCSCDDVVTTTTEASHQTTEYPTTTNSGTTQQPVVTTTGSDLKCDAFCNSIEAGSYCKYWQSPSICSGTTTSCSCE</sequence>
<gene>
    <name evidence="2" type="ORF">FOZ60_005580</name>
</gene>
<comment type="caution">
    <text evidence="2">The sequence shown here is derived from an EMBL/GenBank/DDBJ whole genome shotgun (WGS) entry which is preliminary data.</text>
</comment>
<dbReference type="Proteomes" id="UP000541610">
    <property type="component" value="Unassembled WGS sequence"/>
</dbReference>
<accession>A0A7J6NQQ9</accession>
<dbReference type="EMBL" id="JABANP010000231">
    <property type="protein sequence ID" value="KAF4686194.1"/>
    <property type="molecule type" value="Genomic_DNA"/>
</dbReference>
<dbReference type="SUPFAM" id="SSF82171">
    <property type="entry name" value="DPP6 N-terminal domain-like"/>
    <property type="match status" value="1"/>
</dbReference>
<reference evidence="2 3" key="1">
    <citation type="submission" date="2020-04" db="EMBL/GenBank/DDBJ databases">
        <title>Perkinsus olseni comparative genomics.</title>
        <authorList>
            <person name="Bogema D.R."/>
        </authorList>
    </citation>
    <scope>NUCLEOTIDE SEQUENCE [LARGE SCALE GENOMIC DNA]</scope>
    <source>
        <strain evidence="2">00978-12</strain>
    </source>
</reference>
<organism evidence="2 3">
    <name type="scientific">Perkinsus olseni</name>
    <name type="common">Perkinsus atlanticus</name>
    <dbReference type="NCBI Taxonomy" id="32597"/>
    <lineage>
        <taxon>Eukaryota</taxon>
        <taxon>Sar</taxon>
        <taxon>Alveolata</taxon>
        <taxon>Perkinsozoa</taxon>
        <taxon>Perkinsea</taxon>
        <taxon>Perkinsida</taxon>
        <taxon>Perkinsidae</taxon>
        <taxon>Perkinsus</taxon>
    </lineage>
</organism>
<evidence type="ECO:0000313" key="3">
    <source>
        <dbReference type="Proteomes" id="UP000541610"/>
    </source>
</evidence>
<feature type="region of interest" description="Disordered" evidence="1">
    <location>
        <begin position="532"/>
        <end position="570"/>
    </location>
</feature>
<name>A0A7J6NQQ9_PEROL</name>
<evidence type="ECO:0000256" key="1">
    <source>
        <dbReference type="SAM" id="MobiDB-lite"/>
    </source>
</evidence>
<feature type="region of interest" description="Disordered" evidence="1">
    <location>
        <begin position="396"/>
        <end position="474"/>
    </location>
</feature>
<evidence type="ECO:0000313" key="2">
    <source>
        <dbReference type="EMBL" id="KAF4686194.1"/>
    </source>
</evidence>